<protein>
    <submittedName>
        <fullName evidence="1">Uncharacterized protein</fullName>
    </submittedName>
</protein>
<name>A0AAV6RTB2_SOLSE</name>
<comment type="caution">
    <text evidence="1">The sequence shown here is derived from an EMBL/GenBank/DDBJ whole genome shotgun (WGS) entry which is preliminary data.</text>
</comment>
<dbReference type="Proteomes" id="UP000693946">
    <property type="component" value="Linkage Group LG17"/>
</dbReference>
<dbReference type="EMBL" id="JAGKHQ010000009">
    <property type="protein sequence ID" value="KAG7508169.1"/>
    <property type="molecule type" value="Genomic_DNA"/>
</dbReference>
<organism evidence="1 2">
    <name type="scientific">Solea senegalensis</name>
    <name type="common">Senegalese sole</name>
    <dbReference type="NCBI Taxonomy" id="28829"/>
    <lineage>
        <taxon>Eukaryota</taxon>
        <taxon>Metazoa</taxon>
        <taxon>Chordata</taxon>
        <taxon>Craniata</taxon>
        <taxon>Vertebrata</taxon>
        <taxon>Euteleostomi</taxon>
        <taxon>Actinopterygii</taxon>
        <taxon>Neopterygii</taxon>
        <taxon>Teleostei</taxon>
        <taxon>Neoteleostei</taxon>
        <taxon>Acanthomorphata</taxon>
        <taxon>Carangaria</taxon>
        <taxon>Pleuronectiformes</taxon>
        <taxon>Pleuronectoidei</taxon>
        <taxon>Soleidae</taxon>
        <taxon>Solea</taxon>
    </lineage>
</organism>
<keyword evidence="2" id="KW-1185">Reference proteome</keyword>
<reference evidence="1 2" key="1">
    <citation type="journal article" date="2021" name="Sci. Rep.">
        <title>Chromosome anchoring in Senegalese sole (Solea senegalensis) reveals sex-associated markers and genome rearrangements in flatfish.</title>
        <authorList>
            <person name="Guerrero-Cozar I."/>
            <person name="Gomez-Garrido J."/>
            <person name="Berbel C."/>
            <person name="Martinez-Blanch J.F."/>
            <person name="Alioto T."/>
            <person name="Claros M.G."/>
            <person name="Gagnaire P.A."/>
            <person name="Manchado M."/>
        </authorList>
    </citation>
    <scope>NUCLEOTIDE SEQUENCE [LARGE SCALE GENOMIC DNA]</scope>
    <source>
        <strain evidence="1">Sse05_10M</strain>
    </source>
</reference>
<evidence type="ECO:0000313" key="1">
    <source>
        <dbReference type="EMBL" id="KAG7508169.1"/>
    </source>
</evidence>
<accession>A0AAV6RTB2</accession>
<proteinExistence type="predicted"/>
<sequence>MHHYVQGNGDREALDAEFTPPFRFPSVTVNAAPSVTAVQSPTVCVSDPLRRCSIKSCKQESKYIIVSV</sequence>
<gene>
    <name evidence="1" type="ORF">JOB18_005088</name>
</gene>
<dbReference type="AlphaFoldDB" id="A0AAV6RTB2"/>
<evidence type="ECO:0000313" key="2">
    <source>
        <dbReference type="Proteomes" id="UP000693946"/>
    </source>
</evidence>